<feature type="chain" id="PRO_5006059069" evidence="3">
    <location>
        <begin position="20"/>
        <end position="296"/>
    </location>
</feature>
<feature type="compositionally biased region" description="Basic and acidic residues" evidence="2">
    <location>
        <begin position="282"/>
        <end position="296"/>
    </location>
</feature>
<sequence>MRGAFYVVTALFIASSARTATESIQIKLPNVRKNEIGGMDPKTSPKRSLTGIDGRVVHATTDEFRSTLADIIDKPSNDIVKLILPELSNDEMAKIGKSGLSKMIMDNLGSPADFKVKADELLAKIQEYREDLTIAKIEYNQLTDAAHKLQPDVLKEGGRFINQAKHHNSLTATDSDPIQVKKPRLSQNHHPQVAHAKNKAEAPYSRAEWLDVFASKASTSLTLPNDQSSELKRKIIKLEAFLGNLPDNVMLNPEKSQFDSSSSPSIKRSGPLSHAVRRAHRAIKDARMEKETVVGE</sequence>
<evidence type="ECO:0000256" key="3">
    <source>
        <dbReference type="SAM" id="SignalP"/>
    </source>
</evidence>
<dbReference type="RefSeq" id="XP_024583313.1">
    <property type="nucleotide sequence ID" value="XM_024717855.1"/>
</dbReference>
<evidence type="ECO:0000256" key="1">
    <source>
        <dbReference type="SAM" id="Coils"/>
    </source>
</evidence>
<proteinExistence type="predicted"/>
<dbReference type="GeneID" id="36398668"/>
<keyword evidence="3" id="KW-0732">Signal</keyword>
<evidence type="ECO:0000256" key="2">
    <source>
        <dbReference type="SAM" id="MobiDB-lite"/>
    </source>
</evidence>
<feature type="signal peptide" evidence="3">
    <location>
        <begin position="1"/>
        <end position="19"/>
    </location>
</feature>
<evidence type="ECO:0000313" key="4">
    <source>
        <dbReference type="EMBL" id="CEG46944.1"/>
    </source>
</evidence>
<feature type="compositionally biased region" description="Low complexity" evidence="2">
    <location>
        <begin position="260"/>
        <end position="273"/>
    </location>
</feature>
<keyword evidence="1" id="KW-0175">Coiled coil</keyword>
<name>A0A0P1AZQ1_PLAHL</name>
<reference evidence="5" key="1">
    <citation type="submission" date="2014-09" db="EMBL/GenBank/DDBJ databases">
        <authorList>
            <person name="Sharma Rahul"/>
            <person name="Thines Marco"/>
        </authorList>
    </citation>
    <scope>NUCLEOTIDE SEQUENCE [LARGE SCALE GENOMIC DNA]</scope>
</reference>
<accession>A0A0P1AZQ1</accession>
<feature type="region of interest" description="Disordered" evidence="2">
    <location>
        <begin position="254"/>
        <end position="296"/>
    </location>
</feature>
<dbReference type="AlphaFoldDB" id="A0A0P1AZQ1"/>
<evidence type="ECO:0000313" key="5">
    <source>
        <dbReference type="Proteomes" id="UP000054928"/>
    </source>
</evidence>
<dbReference type="Proteomes" id="UP000054928">
    <property type="component" value="Unassembled WGS sequence"/>
</dbReference>
<dbReference type="EMBL" id="CCYD01002371">
    <property type="protein sequence ID" value="CEG46944.1"/>
    <property type="molecule type" value="Genomic_DNA"/>
</dbReference>
<organism evidence="4 5">
    <name type="scientific">Plasmopara halstedii</name>
    <name type="common">Downy mildew of sunflower</name>
    <dbReference type="NCBI Taxonomy" id="4781"/>
    <lineage>
        <taxon>Eukaryota</taxon>
        <taxon>Sar</taxon>
        <taxon>Stramenopiles</taxon>
        <taxon>Oomycota</taxon>
        <taxon>Peronosporomycetes</taxon>
        <taxon>Peronosporales</taxon>
        <taxon>Peronosporaceae</taxon>
        <taxon>Plasmopara</taxon>
    </lineage>
</organism>
<protein>
    <submittedName>
        <fullName evidence="4">RxLR-like protein</fullName>
    </submittedName>
</protein>
<keyword evidence="5" id="KW-1185">Reference proteome</keyword>
<feature type="coiled-coil region" evidence="1">
    <location>
        <begin position="118"/>
        <end position="145"/>
    </location>
</feature>